<feature type="non-terminal residue" evidence="8">
    <location>
        <position position="269"/>
    </location>
</feature>
<evidence type="ECO:0000256" key="2">
    <source>
        <dbReference type="ARBA" id="ARBA00022475"/>
    </source>
</evidence>
<keyword evidence="2" id="KW-1003">Cell membrane</keyword>
<sequence length="269" mass="30210">MWGVLNIPEKFSLSLQRRMILGEDVDNTTIEGSTIRIYPDLTNQQISYTMERTFREAFQAFAKDTLNILGRNPALAELPITLGTPVYGEADQQGYLEYMAPGVVVSICYIMATGLTALAFIIERRDGLFERSLVAGVDTLQILVAHAVVQIFVMVIQIILVLVFTFLVFDIPSRGPFVWVVSLLLLQGTTGMAFGLVVSALCQQENTAVMMILGTFYPNLILSGIIWPLEAMPYWIRWFSYIQPQTLPTESLRNVLSRGWSLEDSEENI</sequence>
<reference evidence="8" key="1">
    <citation type="submission" date="2020-11" db="EMBL/GenBank/DDBJ databases">
        <authorList>
            <person name="Tran Van P."/>
        </authorList>
    </citation>
    <scope>NUCLEOTIDE SEQUENCE</scope>
</reference>
<comment type="subcellular location">
    <subcellularLocation>
        <location evidence="1">Cell membrane</location>
        <topology evidence="1">Multi-pass membrane protein</topology>
    </subcellularLocation>
</comment>
<dbReference type="EMBL" id="OC864905">
    <property type="protein sequence ID" value="CAD7632027.1"/>
    <property type="molecule type" value="Genomic_DNA"/>
</dbReference>
<dbReference type="PANTHER" id="PTHR30294:SF38">
    <property type="entry name" value="TRANSPORT PERMEASE PROTEIN"/>
    <property type="match status" value="1"/>
</dbReference>
<dbReference type="OrthoDB" id="10255969at2759"/>
<dbReference type="InterPro" id="IPR013525">
    <property type="entry name" value="ABC2_TM"/>
</dbReference>
<evidence type="ECO:0000256" key="6">
    <source>
        <dbReference type="SAM" id="Phobius"/>
    </source>
</evidence>
<keyword evidence="3 6" id="KW-0812">Transmembrane</keyword>
<evidence type="ECO:0000313" key="8">
    <source>
        <dbReference type="EMBL" id="CAD7632027.1"/>
    </source>
</evidence>
<organism evidence="8">
    <name type="scientific">Medioppia subpectinata</name>
    <dbReference type="NCBI Taxonomy" id="1979941"/>
    <lineage>
        <taxon>Eukaryota</taxon>
        <taxon>Metazoa</taxon>
        <taxon>Ecdysozoa</taxon>
        <taxon>Arthropoda</taxon>
        <taxon>Chelicerata</taxon>
        <taxon>Arachnida</taxon>
        <taxon>Acari</taxon>
        <taxon>Acariformes</taxon>
        <taxon>Sarcoptiformes</taxon>
        <taxon>Oribatida</taxon>
        <taxon>Brachypylina</taxon>
        <taxon>Oppioidea</taxon>
        <taxon>Oppiidae</taxon>
        <taxon>Medioppia</taxon>
    </lineage>
</organism>
<keyword evidence="9" id="KW-1185">Reference proteome</keyword>
<keyword evidence="5 6" id="KW-0472">Membrane</keyword>
<dbReference type="Pfam" id="PF01061">
    <property type="entry name" value="ABC2_membrane"/>
    <property type="match status" value="1"/>
</dbReference>
<feature type="transmembrane region" description="Helical" evidence="6">
    <location>
        <begin position="143"/>
        <end position="171"/>
    </location>
</feature>
<keyword evidence="4 6" id="KW-1133">Transmembrane helix</keyword>
<evidence type="ECO:0000256" key="1">
    <source>
        <dbReference type="ARBA" id="ARBA00004651"/>
    </source>
</evidence>
<dbReference type="EMBL" id="CAJPIZ010010330">
    <property type="protein sequence ID" value="CAG2112457.1"/>
    <property type="molecule type" value="Genomic_DNA"/>
</dbReference>
<evidence type="ECO:0000256" key="3">
    <source>
        <dbReference type="ARBA" id="ARBA00022692"/>
    </source>
</evidence>
<dbReference type="GO" id="GO:0043190">
    <property type="term" value="C:ATP-binding cassette (ABC) transporter complex"/>
    <property type="evidence" value="ECO:0007669"/>
    <property type="project" value="InterPro"/>
</dbReference>
<proteinExistence type="predicted"/>
<evidence type="ECO:0000313" key="9">
    <source>
        <dbReference type="Proteomes" id="UP000759131"/>
    </source>
</evidence>
<dbReference type="PRINTS" id="PR00164">
    <property type="entry name" value="ABC2TRNSPORT"/>
</dbReference>
<dbReference type="PANTHER" id="PTHR30294">
    <property type="entry name" value="MEMBRANE COMPONENT OF ABC TRANSPORTER YHHJ-RELATED"/>
    <property type="match status" value="1"/>
</dbReference>
<feature type="transmembrane region" description="Helical" evidence="6">
    <location>
        <begin position="208"/>
        <end position="229"/>
    </location>
</feature>
<evidence type="ECO:0000256" key="5">
    <source>
        <dbReference type="ARBA" id="ARBA00023136"/>
    </source>
</evidence>
<accession>A0A7R9Q5N2</accession>
<evidence type="ECO:0000259" key="7">
    <source>
        <dbReference type="Pfam" id="PF01061"/>
    </source>
</evidence>
<feature type="transmembrane region" description="Helical" evidence="6">
    <location>
        <begin position="98"/>
        <end position="122"/>
    </location>
</feature>
<gene>
    <name evidence="8" type="ORF">OSB1V03_LOCUS12434</name>
</gene>
<dbReference type="InterPro" id="IPR000412">
    <property type="entry name" value="ABC_2_transport"/>
</dbReference>
<feature type="transmembrane region" description="Helical" evidence="6">
    <location>
        <begin position="177"/>
        <end position="201"/>
    </location>
</feature>
<evidence type="ECO:0000256" key="4">
    <source>
        <dbReference type="ARBA" id="ARBA00022989"/>
    </source>
</evidence>
<protein>
    <recommendedName>
        <fullName evidence="7">ABC-2 type transporter transmembrane domain-containing protein</fullName>
    </recommendedName>
</protein>
<dbReference type="AlphaFoldDB" id="A0A7R9Q5N2"/>
<dbReference type="Proteomes" id="UP000759131">
    <property type="component" value="Unassembled WGS sequence"/>
</dbReference>
<name>A0A7R9Q5N2_9ACAR</name>
<dbReference type="InterPro" id="IPR051449">
    <property type="entry name" value="ABC-2_transporter_component"/>
</dbReference>
<feature type="domain" description="ABC-2 type transporter transmembrane" evidence="7">
    <location>
        <begin position="82"/>
        <end position="255"/>
    </location>
</feature>
<dbReference type="GO" id="GO:0140359">
    <property type="term" value="F:ABC-type transporter activity"/>
    <property type="evidence" value="ECO:0007669"/>
    <property type="project" value="InterPro"/>
</dbReference>